<accession>A0A0A7FU54</accession>
<dbReference type="PANTHER" id="PTHR10799">
    <property type="entry name" value="SNF2/RAD54 HELICASE FAMILY"/>
    <property type="match status" value="1"/>
</dbReference>
<dbReference type="InterPro" id="IPR013663">
    <property type="entry name" value="Helicase_SWF/SNF/SWI_bac"/>
</dbReference>
<evidence type="ECO:0000259" key="3">
    <source>
        <dbReference type="PROSITE" id="PS50966"/>
    </source>
</evidence>
<evidence type="ECO:0000259" key="5">
    <source>
        <dbReference type="PROSITE" id="PS51194"/>
    </source>
</evidence>
<dbReference type="GO" id="GO:0008270">
    <property type="term" value="F:zinc ion binding"/>
    <property type="evidence" value="ECO:0007669"/>
    <property type="project" value="UniProtKB-KW"/>
</dbReference>
<evidence type="ECO:0000313" key="7">
    <source>
        <dbReference type="Proteomes" id="UP000030635"/>
    </source>
</evidence>
<dbReference type="RefSeq" id="WP_039315933.1">
    <property type="nucleotide sequence ID" value="NZ_CP006905.1"/>
</dbReference>
<dbReference type="InterPro" id="IPR007527">
    <property type="entry name" value="Znf_SWIM"/>
</dbReference>
<sequence length="1088" mass="127145">MLKENFVGGFNKSVTTRKKRDGIRILDNDLVESIEYSYLDKVNEIFIESNVISEDLYNKYSCSISFNINNFEVNNTKCTCRDFEKNELSKTNYACKHICAMFYRFLEKLSDDSELQNKLKNNNIKDISKLIEIKKSINVLDSLLQNNNKDELRIDVYINKNKWSNKIGAEFKIGINNRNSKMYTLKDINLFLINKYNSIPMKYGKDFLFNIQTQKFLYKDIRLLKFIELLKDIDIKSNNFKRSQDKHINGKEIWIPKGMVRSFFEIIKDHRIYLNNGFYSRTIQSEVIEEDIPLPIELSEKNNSITLSMPRGIPEDLSGNGDVFLYDTAIYLPSMKQCEKLSPYIETFIKNDKITFLENQKERIYKELIPSITELSNSVIIDKSISKNIVNSPVRFKFYFDKEKYIFLKLNVVYGEYEFNIFDDIKDKIIYRNTFLENSIINKLSAYGLEKLNDKLFTFTKDDDFIFNFFKNEIDSLQEIGEVFYSENFKGIINLSSNNFNVQVRKGKNDYFEFKYSISNIDEDEFYSILKSFRDNKKYYKLENGEYIDLEEIQNKELLNLINTLEDDRISNNTIEFSKNKAIYANTKLSNIFKDYSGKNYLDDISNKLKLNNLNKNIIPCDLKASLRDYQIYGLKWFNELSSLGFGGILGDEMGLGKTVQAISFILSNRGKKTIIITPTSLIYNWRDEFLKFAPSLKIAIVNETKKKRLDIIENYKNYDVILTTYNLFRIDSDNYKDTEFDYCFLDEAQYIKNPSSKNSKVCKCINAKSRFALTGTPLENNLMELWSIFDFIMPGFLNNQEKFNARYNRCLDEDEVIIKELKSLISPFILRRLKKDVLNELPEKIEKIIKVDMTKEQKKVYASYTKYVKDIIERKVHNDEFNSSKIEILSYITKLRQISLDPSIVMDEYNGESGKLIALSEIITDMIDRGRKILVFSQFTSVLSKIKRVLDGNSLSYYYLDGSVKSSKRQELVNKFNTDNTNVFLISLKAGGTGLNLTSADVVIHFDPWWNPAVEEQATDRAHRIGQKNVVEVIKLISEGTVEEKILNLQDRKKELIDNLIGGDSLNNSLFSNLSKENILKLFNRDM</sequence>
<evidence type="ECO:0000256" key="2">
    <source>
        <dbReference type="PROSITE-ProRule" id="PRU00325"/>
    </source>
</evidence>
<dbReference type="Pfam" id="PF08455">
    <property type="entry name" value="SNF2_assoc"/>
    <property type="match status" value="1"/>
</dbReference>
<dbReference type="InterPro" id="IPR049730">
    <property type="entry name" value="SNF2/RAD54-like_C"/>
</dbReference>
<dbReference type="AlphaFoldDB" id="A0A0A7FU54"/>
<dbReference type="InterPro" id="IPR027417">
    <property type="entry name" value="P-loop_NTPase"/>
</dbReference>
<feature type="domain" description="SWIM-type" evidence="3">
    <location>
        <begin position="60"/>
        <end position="106"/>
    </location>
</feature>
<feature type="domain" description="Helicase ATP-binding" evidence="4">
    <location>
        <begin position="639"/>
        <end position="796"/>
    </location>
</feature>
<reference evidence="6 7" key="1">
    <citation type="journal article" date="2015" name="Infect. Genet. Evol.">
        <title>Genomic sequences of six botulinum neurotoxin-producing strains representing three clostridial species illustrate the mobility and diversity of botulinum neurotoxin genes.</title>
        <authorList>
            <person name="Smith T.J."/>
            <person name="Hill K.K."/>
            <person name="Xie G."/>
            <person name="Foley B.T."/>
            <person name="Williamson C.H."/>
            <person name="Foster J.T."/>
            <person name="Johnson S.L."/>
            <person name="Chertkov O."/>
            <person name="Teshima H."/>
            <person name="Gibbons H.S."/>
            <person name="Johnsky L.A."/>
            <person name="Karavis M.A."/>
            <person name="Smith L.A."/>
        </authorList>
    </citation>
    <scope>NUCLEOTIDE SEQUENCE [LARGE SCALE GENOMIC DNA]</scope>
    <source>
        <strain evidence="6">Sullivan</strain>
    </source>
</reference>
<evidence type="ECO:0008006" key="8">
    <source>
        <dbReference type="Google" id="ProtNLM"/>
    </source>
</evidence>
<dbReference type="InterPro" id="IPR000330">
    <property type="entry name" value="SNF2_N"/>
</dbReference>
<dbReference type="InterPro" id="IPR014001">
    <property type="entry name" value="Helicase_ATP-bd"/>
</dbReference>
<dbReference type="SUPFAM" id="SSF52540">
    <property type="entry name" value="P-loop containing nucleoside triphosphate hydrolases"/>
    <property type="match status" value="2"/>
</dbReference>
<dbReference type="KEGG" id="cbv:U729_2720"/>
<dbReference type="InterPro" id="IPR001650">
    <property type="entry name" value="Helicase_C-like"/>
</dbReference>
<feature type="domain" description="Helicase C-terminal" evidence="5">
    <location>
        <begin position="919"/>
        <end position="1084"/>
    </location>
</feature>
<dbReference type="Pfam" id="PF00176">
    <property type="entry name" value="SNF2-rel_dom"/>
    <property type="match status" value="1"/>
</dbReference>
<dbReference type="GO" id="GO:0005524">
    <property type="term" value="F:ATP binding"/>
    <property type="evidence" value="ECO:0007669"/>
    <property type="project" value="InterPro"/>
</dbReference>
<dbReference type="InterPro" id="IPR038718">
    <property type="entry name" value="SNF2-like_sf"/>
</dbReference>
<keyword evidence="1" id="KW-0378">Hydrolase</keyword>
<dbReference type="Pfam" id="PF00271">
    <property type="entry name" value="Helicase_C"/>
    <property type="match status" value="1"/>
</dbReference>
<dbReference type="Proteomes" id="UP000030635">
    <property type="component" value="Chromosome"/>
</dbReference>
<name>A0A0A7FU54_9CLOT</name>
<dbReference type="Gene3D" id="3.40.50.300">
    <property type="entry name" value="P-loop containing nucleotide triphosphate hydrolases"/>
    <property type="match status" value="1"/>
</dbReference>
<organism evidence="6 7">
    <name type="scientific">Clostridium baratii str. Sullivan</name>
    <dbReference type="NCBI Taxonomy" id="1415775"/>
    <lineage>
        <taxon>Bacteria</taxon>
        <taxon>Bacillati</taxon>
        <taxon>Bacillota</taxon>
        <taxon>Clostridia</taxon>
        <taxon>Eubacteriales</taxon>
        <taxon>Clostridiaceae</taxon>
        <taxon>Clostridium</taxon>
    </lineage>
</organism>
<dbReference type="CDD" id="cd18793">
    <property type="entry name" value="SF2_C_SNF"/>
    <property type="match status" value="1"/>
</dbReference>
<dbReference type="eggNOG" id="COG4715">
    <property type="taxonomic scope" value="Bacteria"/>
</dbReference>
<dbReference type="eggNOG" id="COG0553">
    <property type="taxonomic scope" value="Bacteria"/>
</dbReference>
<keyword evidence="2" id="KW-0479">Metal-binding</keyword>
<dbReference type="STRING" id="1561.NPD11_308"/>
<evidence type="ECO:0000313" key="6">
    <source>
        <dbReference type="EMBL" id="AIY83142.1"/>
    </source>
</evidence>
<dbReference type="PROSITE" id="PS51192">
    <property type="entry name" value="HELICASE_ATP_BIND_1"/>
    <property type="match status" value="1"/>
</dbReference>
<protein>
    <recommendedName>
        <fullName evidence="8">Helicase</fullName>
    </recommendedName>
</protein>
<keyword evidence="7" id="KW-1185">Reference proteome</keyword>
<dbReference type="CDD" id="cd18012">
    <property type="entry name" value="DEXQc_arch_SWI2_SNF2"/>
    <property type="match status" value="1"/>
</dbReference>
<dbReference type="Gene3D" id="3.40.50.10810">
    <property type="entry name" value="Tandem AAA-ATPase domain"/>
    <property type="match status" value="1"/>
</dbReference>
<dbReference type="SMART" id="SM00490">
    <property type="entry name" value="HELICc"/>
    <property type="match status" value="1"/>
</dbReference>
<proteinExistence type="predicted"/>
<dbReference type="HOGENOM" id="CLU_000315_21_1_9"/>
<evidence type="ECO:0000259" key="4">
    <source>
        <dbReference type="PROSITE" id="PS51192"/>
    </source>
</evidence>
<dbReference type="Pfam" id="PF04434">
    <property type="entry name" value="SWIM"/>
    <property type="match status" value="1"/>
</dbReference>
<keyword evidence="2" id="KW-0862">Zinc</keyword>
<dbReference type="PROSITE" id="PS51194">
    <property type="entry name" value="HELICASE_CTER"/>
    <property type="match status" value="1"/>
</dbReference>
<gene>
    <name evidence="6" type="ORF">U729_2720</name>
</gene>
<keyword evidence="2" id="KW-0863">Zinc-finger</keyword>
<dbReference type="EMBL" id="CP006905">
    <property type="protein sequence ID" value="AIY83142.1"/>
    <property type="molecule type" value="Genomic_DNA"/>
</dbReference>
<evidence type="ECO:0000256" key="1">
    <source>
        <dbReference type="ARBA" id="ARBA00022801"/>
    </source>
</evidence>
<dbReference type="GO" id="GO:0016787">
    <property type="term" value="F:hydrolase activity"/>
    <property type="evidence" value="ECO:0007669"/>
    <property type="project" value="UniProtKB-KW"/>
</dbReference>
<dbReference type="SMART" id="SM00487">
    <property type="entry name" value="DEXDc"/>
    <property type="match status" value="1"/>
</dbReference>
<dbReference type="OrthoDB" id="9760715at2"/>
<dbReference type="PROSITE" id="PS50966">
    <property type="entry name" value="ZF_SWIM"/>
    <property type="match status" value="1"/>
</dbReference>
<dbReference type="FunFam" id="3.40.50.300:FF:000533">
    <property type="entry name" value="Helicase, Snf2 family"/>
    <property type="match status" value="1"/>
</dbReference>